<comment type="caution">
    <text evidence="2">The sequence shown here is derived from an EMBL/GenBank/DDBJ whole genome shotgun (WGS) entry which is preliminary data.</text>
</comment>
<keyword evidence="2" id="KW-0969">Cilium</keyword>
<evidence type="ECO:0000256" key="1">
    <source>
        <dbReference type="SAM" id="Phobius"/>
    </source>
</evidence>
<feature type="transmembrane region" description="Helical" evidence="1">
    <location>
        <begin position="6"/>
        <end position="25"/>
    </location>
</feature>
<keyword evidence="3" id="KW-1185">Reference proteome</keyword>
<dbReference type="GO" id="GO:0044781">
    <property type="term" value="P:bacterial-type flagellum organization"/>
    <property type="evidence" value="ECO:0007669"/>
    <property type="project" value="InterPro"/>
</dbReference>
<protein>
    <submittedName>
        <fullName evidence="2">Flagellar protein FliO/FliZ</fullName>
    </submittedName>
</protein>
<dbReference type="Proteomes" id="UP000184334">
    <property type="component" value="Unassembled WGS sequence"/>
</dbReference>
<keyword evidence="2" id="KW-0282">Flagellum</keyword>
<dbReference type="GO" id="GO:0016020">
    <property type="term" value="C:membrane"/>
    <property type="evidence" value="ECO:0007669"/>
    <property type="project" value="InterPro"/>
</dbReference>
<proteinExistence type="predicted"/>
<organism evidence="2 3">
    <name type="scientific">Marinitoga hydrogenitolerans (strain DSM 16785 / JCM 12826 / AT1271)</name>
    <dbReference type="NCBI Taxonomy" id="1122195"/>
    <lineage>
        <taxon>Bacteria</taxon>
        <taxon>Thermotogati</taxon>
        <taxon>Thermotogota</taxon>
        <taxon>Thermotogae</taxon>
        <taxon>Petrotogales</taxon>
        <taxon>Petrotogaceae</taxon>
        <taxon>Marinitoga</taxon>
    </lineage>
</organism>
<dbReference type="EMBL" id="FQUI01000020">
    <property type="protein sequence ID" value="SHE88741.1"/>
    <property type="molecule type" value="Genomic_DNA"/>
</dbReference>
<dbReference type="STRING" id="1122195.SAMN02745164_01341"/>
<keyword evidence="2" id="KW-0966">Cell projection</keyword>
<keyword evidence="1" id="KW-1133">Transmembrane helix</keyword>
<gene>
    <name evidence="2" type="ORF">SAMN02745164_01341</name>
</gene>
<sequence>MTNWTLWAFFLIFFLLLFILLLVFIQKKLINKGLLNTPSVRIVKKFYIDRNLTLNIIKVLDDYYLVLSNNNSISYLDKLDYEKLSELLKGKKEFFDTFIGALKREKKINEETIQ</sequence>
<name>A0A1M4X5L4_MARH1</name>
<keyword evidence="1" id="KW-0472">Membrane</keyword>
<evidence type="ECO:0000313" key="3">
    <source>
        <dbReference type="Proteomes" id="UP000184334"/>
    </source>
</evidence>
<reference evidence="2" key="1">
    <citation type="submission" date="2016-11" db="EMBL/GenBank/DDBJ databases">
        <authorList>
            <person name="Varghese N."/>
            <person name="Submissions S."/>
        </authorList>
    </citation>
    <scope>NUCLEOTIDE SEQUENCE [LARGE SCALE GENOMIC DNA]</scope>
    <source>
        <strain evidence="2">DSM 16785</strain>
    </source>
</reference>
<keyword evidence="1" id="KW-0812">Transmembrane</keyword>
<dbReference type="AlphaFoldDB" id="A0A1M4X5L4"/>
<accession>A0A1M4X5L4</accession>
<evidence type="ECO:0000313" key="2">
    <source>
        <dbReference type="EMBL" id="SHE88741.1"/>
    </source>
</evidence>